<sequence length="84" mass="9606">MPYEYPDRCRDPWQTAAMPPEPKSWTIKHFSLASQAGVPTLLRRLADLLDQQPGIEIQDVVLHDEVSADGDWWSATVYFHEPSP</sequence>
<reference evidence="2" key="1">
    <citation type="submission" date="2016-06" db="EMBL/GenBank/DDBJ databases">
        <authorList>
            <person name="Varghese N."/>
            <person name="Submissions Spin"/>
        </authorList>
    </citation>
    <scope>NUCLEOTIDE SEQUENCE [LARGE SCALE GENOMIC DNA]</scope>
    <source>
        <strain evidence="2">DSM 44815</strain>
    </source>
</reference>
<protein>
    <submittedName>
        <fullName evidence="1">Uncharacterized protein</fullName>
    </submittedName>
</protein>
<accession>A0A1A9A663</accession>
<name>A0A1A9A663_9ACTN</name>
<dbReference type="AlphaFoldDB" id="A0A1A9A663"/>
<evidence type="ECO:0000313" key="2">
    <source>
        <dbReference type="Proteomes" id="UP000199385"/>
    </source>
</evidence>
<evidence type="ECO:0000313" key="1">
    <source>
        <dbReference type="EMBL" id="SBT51613.1"/>
    </source>
</evidence>
<dbReference type="RefSeq" id="WP_231921228.1">
    <property type="nucleotide sequence ID" value="NZ_LT594323.1"/>
</dbReference>
<proteinExistence type="predicted"/>
<dbReference type="PATRIC" id="fig|261654.4.peg.5322"/>
<keyword evidence="2" id="KW-1185">Reference proteome</keyword>
<organism evidence="1 2">
    <name type="scientific">Micromonospora auratinigra</name>
    <dbReference type="NCBI Taxonomy" id="261654"/>
    <lineage>
        <taxon>Bacteria</taxon>
        <taxon>Bacillati</taxon>
        <taxon>Actinomycetota</taxon>
        <taxon>Actinomycetes</taxon>
        <taxon>Micromonosporales</taxon>
        <taxon>Micromonosporaceae</taxon>
        <taxon>Micromonospora</taxon>
    </lineage>
</organism>
<gene>
    <name evidence="1" type="ORF">GA0070611_5253</name>
</gene>
<dbReference type="EMBL" id="LT594323">
    <property type="protein sequence ID" value="SBT51613.1"/>
    <property type="molecule type" value="Genomic_DNA"/>
</dbReference>
<dbReference type="Proteomes" id="UP000199385">
    <property type="component" value="Chromosome I"/>
</dbReference>